<keyword evidence="1" id="KW-0732">Signal</keyword>
<evidence type="ECO:0000256" key="1">
    <source>
        <dbReference type="SAM" id="SignalP"/>
    </source>
</evidence>
<comment type="caution">
    <text evidence="2">The sequence shown here is derived from an EMBL/GenBank/DDBJ whole genome shotgun (WGS) entry which is preliminary data.</text>
</comment>
<proteinExistence type="predicted"/>
<gene>
    <name evidence="2" type="ORF">FH603_306</name>
</gene>
<sequence>MPALLQNYQALLVGLLLSFFSIQAAQAQKEVLYSQYLVNPLSINPATAGSRESFHLTASFRRKWVSLRNAPVTQSVSADGAIANGRVGLGFQALNDRMGLFAATGVYGSVAYRFNLPALAKLSIGVQGGVSVVPLYDFASASSLNRAIASFGLGVYYQSDRLFAGISAPETTGQTLDLTGQFVYRSVRPVMVQVGTTVEVSDNAVLIPSILISKIANRPVGVDLNARVWFNEQFGLGVSYRQNSPGLVQTNYVQALAEYQLTKAIRLGYTFNSKTPENPAAGLYFQQSVHEVMFRFSPNILKFTY</sequence>
<organism evidence="2 3">
    <name type="scientific">Spirosoma utsteinense</name>
    <dbReference type="NCBI Taxonomy" id="2585773"/>
    <lineage>
        <taxon>Bacteria</taxon>
        <taxon>Pseudomonadati</taxon>
        <taxon>Bacteroidota</taxon>
        <taxon>Cytophagia</taxon>
        <taxon>Cytophagales</taxon>
        <taxon>Cytophagaceae</taxon>
        <taxon>Spirosoma</taxon>
    </lineage>
</organism>
<dbReference type="NCBIfam" id="TIGR03519">
    <property type="entry name" value="T9SS_PorP_fam"/>
    <property type="match status" value="1"/>
</dbReference>
<dbReference type="EMBL" id="VFIA01000002">
    <property type="protein sequence ID" value="MBC3789823.1"/>
    <property type="molecule type" value="Genomic_DNA"/>
</dbReference>
<name>A0ABR6W106_9BACT</name>
<dbReference type="RefSeq" id="WP_186735341.1">
    <property type="nucleotide sequence ID" value="NZ_VFIA01000002.1"/>
</dbReference>
<evidence type="ECO:0000313" key="2">
    <source>
        <dbReference type="EMBL" id="MBC3789823.1"/>
    </source>
</evidence>
<keyword evidence="3" id="KW-1185">Reference proteome</keyword>
<dbReference type="Pfam" id="PF11751">
    <property type="entry name" value="PorP_SprF"/>
    <property type="match status" value="1"/>
</dbReference>
<dbReference type="InterPro" id="IPR019861">
    <property type="entry name" value="PorP/SprF_Bacteroidetes"/>
</dbReference>
<accession>A0ABR6W106</accession>
<feature type="chain" id="PRO_5045753715" evidence="1">
    <location>
        <begin position="25"/>
        <end position="305"/>
    </location>
</feature>
<protein>
    <submittedName>
        <fullName evidence="2">Type IX secretion system PorP/SprF family membrane protein</fullName>
    </submittedName>
</protein>
<reference evidence="2 3" key="1">
    <citation type="submission" date="2019-06" db="EMBL/GenBank/DDBJ databases">
        <title>Spirosoma utsteinense sp. nov. isolated from Antarctic ice-free soils.</title>
        <authorList>
            <person name="Tahon G."/>
        </authorList>
    </citation>
    <scope>NUCLEOTIDE SEQUENCE [LARGE SCALE GENOMIC DNA]</scope>
    <source>
        <strain evidence="2 3">LMG 31447</strain>
    </source>
</reference>
<evidence type="ECO:0000313" key="3">
    <source>
        <dbReference type="Proteomes" id="UP000700732"/>
    </source>
</evidence>
<dbReference type="Proteomes" id="UP000700732">
    <property type="component" value="Unassembled WGS sequence"/>
</dbReference>
<feature type="signal peptide" evidence="1">
    <location>
        <begin position="1"/>
        <end position="24"/>
    </location>
</feature>